<dbReference type="OrthoDB" id="6358587at2759"/>
<gene>
    <name evidence="1" type="ORF">EVAR_91386_1</name>
</gene>
<evidence type="ECO:0000313" key="2">
    <source>
        <dbReference type="Proteomes" id="UP000299102"/>
    </source>
</evidence>
<accession>A0A4C1X965</accession>
<keyword evidence="2" id="KW-1185">Reference proteome</keyword>
<dbReference type="InterPro" id="IPR006631">
    <property type="entry name" value="DM4_12"/>
</dbReference>
<sequence>MGIISRLSNSTVVLHKKELYFERRLREGVVMVKQINKLITWLYTVALLWKNSHLSTSEQKTKRQINSIPLVYPYGGTYKLLIGFAEPVPNDEHINLLFVANFQYQYLQFQNISELSQYYFIDTVSREQREADLNNRKDERLIFYKALEQMLDARGYAGRACLLRAICEAAQNPLEEQGLIGEILHILLTPDYGRDPFQEADIEWRDVMSEYISAQTAGQQMFQCSYIHEACPEGQGVLELISQLQNG</sequence>
<dbReference type="PANTHER" id="PTHR21398">
    <property type="entry name" value="AGAP007094-PA"/>
    <property type="match status" value="1"/>
</dbReference>
<proteinExistence type="predicted"/>
<reference evidence="1 2" key="1">
    <citation type="journal article" date="2019" name="Commun. Biol.">
        <title>The bagworm genome reveals a unique fibroin gene that provides high tensile strength.</title>
        <authorList>
            <person name="Kono N."/>
            <person name="Nakamura H."/>
            <person name="Ohtoshi R."/>
            <person name="Tomita M."/>
            <person name="Numata K."/>
            <person name="Arakawa K."/>
        </authorList>
    </citation>
    <scope>NUCLEOTIDE SEQUENCE [LARGE SCALE GENOMIC DNA]</scope>
</reference>
<dbReference type="AlphaFoldDB" id="A0A4C1X965"/>
<protein>
    <submittedName>
        <fullName evidence="1">Uncharacterized protein</fullName>
    </submittedName>
</protein>
<evidence type="ECO:0000313" key="1">
    <source>
        <dbReference type="EMBL" id="GBP60351.1"/>
    </source>
</evidence>
<dbReference type="SMART" id="SM00718">
    <property type="entry name" value="DM4_12"/>
    <property type="match status" value="1"/>
</dbReference>
<name>A0A4C1X965_EUMVA</name>
<dbReference type="Proteomes" id="UP000299102">
    <property type="component" value="Unassembled WGS sequence"/>
</dbReference>
<dbReference type="EMBL" id="BGZK01000786">
    <property type="protein sequence ID" value="GBP60351.1"/>
    <property type="molecule type" value="Genomic_DNA"/>
</dbReference>
<dbReference type="STRING" id="151549.A0A4C1X965"/>
<comment type="caution">
    <text evidence="1">The sequence shown here is derived from an EMBL/GenBank/DDBJ whole genome shotgun (WGS) entry which is preliminary data.</text>
</comment>
<dbReference type="Pfam" id="PF07841">
    <property type="entry name" value="DM4_12"/>
    <property type="match status" value="1"/>
</dbReference>
<organism evidence="1 2">
    <name type="scientific">Eumeta variegata</name>
    <name type="common">Bagworm moth</name>
    <name type="synonym">Eumeta japonica</name>
    <dbReference type="NCBI Taxonomy" id="151549"/>
    <lineage>
        <taxon>Eukaryota</taxon>
        <taxon>Metazoa</taxon>
        <taxon>Ecdysozoa</taxon>
        <taxon>Arthropoda</taxon>
        <taxon>Hexapoda</taxon>
        <taxon>Insecta</taxon>
        <taxon>Pterygota</taxon>
        <taxon>Neoptera</taxon>
        <taxon>Endopterygota</taxon>
        <taxon>Lepidoptera</taxon>
        <taxon>Glossata</taxon>
        <taxon>Ditrysia</taxon>
        <taxon>Tineoidea</taxon>
        <taxon>Psychidae</taxon>
        <taxon>Oiketicinae</taxon>
        <taxon>Eumeta</taxon>
    </lineage>
</organism>
<dbReference type="PANTHER" id="PTHR21398:SF11">
    <property type="entry name" value="HDC15381-RELATED"/>
    <property type="match status" value="1"/>
</dbReference>